<feature type="domain" description="G-protein coupled receptors family 2 profile 2" evidence="13">
    <location>
        <begin position="217"/>
        <end position="468"/>
    </location>
</feature>
<feature type="domain" description="G-protein coupled receptors family 2 profile 1" evidence="12">
    <location>
        <begin position="114"/>
        <end position="212"/>
    </location>
</feature>
<dbReference type="PROSITE" id="PS00649">
    <property type="entry name" value="G_PROTEIN_RECEP_F2_1"/>
    <property type="match status" value="1"/>
</dbReference>
<evidence type="ECO:0000256" key="5">
    <source>
        <dbReference type="ARBA" id="ARBA00022989"/>
    </source>
</evidence>
<evidence type="ECO:0000256" key="11">
    <source>
        <dbReference type="SAM" id="Phobius"/>
    </source>
</evidence>
<feature type="transmembrane region" description="Helical" evidence="11">
    <location>
        <begin position="218"/>
        <end position="245"/>
    </location>
</feature>
<dbReference type="PRINTS" id="PR00249">
    <property type="entry name" value="GPCRSECRETIN"/>
</dbReference>
<dbReference type="InterPro" id="IPR036445">
    <property type="entry name" value="GPCR_2_extracell_dom_sf"/>
</dbReference>
<dbReference type="GO" id="GO:0007166">
    <property type="term" value="P:cell surface receptor signaling pathway"/>
    <property type="evidence" value="ECO:0007669"/>
    <property type="project" value="InterPro"/>
</dbReference>
<evidence type="ECO:0000313" key="15">
    <source>
        <dbReference type="Proteomes" id="UP000298663"/>
    </source>
</evidence>
<keyword evidence="15" id="KW-1185">Reference proteome</keyword>
<evidence type="ECO:0000256" key="8">
    <source>
        <dbReference type="ARBA" id="ARBA00023170"/>
    </source>
</evidence>
<reference evidence="14 15" key="2">
    <citation type="journal article" date="2019" name="G3 (Bethesda)">
        <title>Hybrid Assembly of the Genome of the Entomopathogenic Nematode Steinernema carpocapsae Identifies the X-Chromosome.</title>
        <authorList>
            <person name="Serra L."/>
            <person name="Macchietto M."/>
            <person name="Macias-Munoz A."/>
            <person name="McGill C.J."/>
            <person name="Rodriguez I.M."/>
            <person name="Rodriguez B."/>
            <person name="Murad R."/>
            <person name="Mortazavi A."/>
        </authorList>
    </citation>
    <scope>NUCLEOTIDE SEQUENCE [LARGE SCALE GENOMIC DNA]</scope>
    <source>
        <strain evidence="14 15">ALL</strain>
    </source>
</reference>
<organism evidence="14 15">
    <name type="scientific">Steinernema carpocapsae</name>
    <name type="common">Entomopathogenic nematode</name>
    <dbReference type="NCBI Taxonomy" id="34508"/>
    <lineage>
        <taxon>Eukaryota</taxon>
        <taxon>Metazoa</taxon>
        <taxon>Ecdysozoa</taxon>
        <taxon>Nematoda</taxon>
        <taxon>Chromadorea</taxon>
        <taxon>Rhabditida</taxon>
        <taxon>Tylenchina</taxon>
        <taxon>Panagrolaimomorpha</taxon>
        <taxon>Strongyloidoidea</taxon>
        <taxon>Steinernematidae</taxon>
        <taxon>Steinernema</taxon>
    </lineage>
</organism>
<evidence type="ECO:0000256" key="1">
    <source>
        <dbReference type="ARBA" id="ARBA00004651"/>
    </source>
</evidence>
<keyword evidence="10" id="KW-0807">Transducer</keyword>
<feature type="transmembrane region" description="Helical" evidence="11">
    <location>
        <begin position="297"/>
        <end position="318"/>
    </location>
</feature>
<evidence type="ECO:0000256" key="9">
    <source>
        <dbReference type="ARBA" id="ARBA00023180"/>
    </source>
</evidence>
<dbReference type="InterPro" id="IPR001879">
    <property type="entry name" value="GPCR_2_extracellular_dom"/>
</dbReference>
<comment type="similarity">
    <text evidence="2">Belongs to the G-protein coupled receptor 2 family.</text>
</comment>
<dbReference type="PROSITE" id="PS50227">
    <property type="entry name" value="G_PROTEIN_RECEP_F2_3"/>
    <property type="match status" value="1"/>
</dbReference>
<evidence type="ECO:0008006" key="16">
    <source>
        <dbReference type="Google" id="ProtNLM"/>
    </source>
</evidence>
<dbReference type="GO" id="GO:0007188">
    <property type="term" value="P:adenylate cyclase-modulating G protein-coupled receptor signaling pathway"/>
    <property type="evidence" value="ECO:0007669"/>
    <property type="project" value="TreeGrafter"/>
</dbReference>
<feature type="transmembrane region" description="Helical" evidence="11">
    <location>
        <begin position="257"/>
        <end position="277"/>
    </location>
</feature>
<dbReference type="Proteomes" id="UP000298663">
    <property type="component" value="Unassembled WGS sequence"/>
</dbReference>
<dbReference type="InterPro" id="IPR050332">
    <property type="entry name" value="GPCR_2"/>
</dbReference>
<dbReference type="InterPro" id="IPR017981">
    <property type="entry name" value="GPCR_2-like_7TM"/>
</dbReference>
<dbReference type="GO" id="GO:0005886">
    <property type="term" value="C:plasma membrane"/>
    <property type="evidence" value="ECO:0007669"/>
    <property type="project" value="UniProtKB-SubCell"/>
</dbReference>
<evidence type="ECO:0000259" key="13">
    <source>
        <dbReference type="PROSITE" id="PS50261"/>
    </source>
</evidence>
<dbReference type="EMBL" id="AZBU02000008">
    <property type="protein sequence ID" value="TKR68183.1"/>
    <property type="molecule type" value="Genomic_DNA"/>
</dbReference>
<evidence type="ECO:0000256" key="4">
    <source>
        <dbReference type="ARBA" id="ARBA00022692"/>
    </source>
</evidence>
<dbReference type="GO" id="GO:0008528">
    <property type="term" value="F:G protein-coupled peptide receptor activity"/>
    <property type="evidence" value="ECO:0007669"/>
    <property type="project" value="TreeGrafter"/>
</dbReference>
<keyword evidence="7 11" id="KW-0472">Membrane</keyword>
<dbReference type="STRING" id="34508.A0A4U5MGR6"/>
<keyword evidence="9" id="KW-0325">Glycoprotein</keyword>
<feature type="transmembrane region" description="Helical" evidence="11">
    <location>
        <begin position="376"/>
        <end position="401"/>
    </location>
</feature>
<dbReference type="InterPro" id="IPR017983">
    <property type="entry name" value="GPCR_2_secretin-like_CS"/>
</dbReference>
<keyword evidence="3" id="KW-1003">Cell membrane</keyword>
<dbReference type="SMART" id="SM00008">
    <property type="entry name" value="HormR"/>
    <property type="match status" value="1"/>
</dbReference>
<dbReference type="InterPro" id="IPR000832">
    <property type="entry name" value="GPCR_2_secretin-like"/>
</dbReference>
<dbReference type="Pfam" id="PF00002">
    <property type="entry name" value="7tm_2"/>
    <property type="match status" value="1"/>
</dbReference>
<dbReference type="SUPFAM" id="SSF111418">
    <property type="entry name" value="Hormone receptor domain"/>
    <property type="match status" value="1"/>
</dbReference>
<feature type="transmembrane region" description="Helical" evidence="11">
    <location>
        <begin position="421"/>
        <end position="441"/>
    </location>
</feature>
<keyword evidence="4 11" id="KW-0812">Transmembrane</keyword>
<evidence type="ECO:0000256" key="2">
    <source>
        <dbReference type="ARBA" id="ARBA00005314"/>
    </source>
</evidence>
<keyword evidence="6" id="KW-0297">G-protein coupled receptor</keyword>
<comment type="caution">
    <text evidence="14">The sequence shown here is derived from an EMBL/GenBank/DDBJ whole genome shotgun (WGS) entry which is preliminary data.</text>
</comment>
<dbReference type="PROSITE" id="PS50261">
    <property type="entry name" value="G_PROTEIN_RECEP_F2_4"/>
    <property type="match status" value="1"/>
</dbReference>
<dbReference type="PROSITE" id="PS00650">
    <property type="entry name" value="G_PROTEIN_RECEP_F2_2"/>
    <property type="match status" value="1"/>
</dbReference>
<accession>A0A4U5MGR6</accession>
<dbReference type="PANTHER" id="PTHR45620:SF42">
    <property type="entry name" value="G-PROTEIN COUPLED RECEPTOR SEB-2"/>
    <property type="match status" value="1"/>
</dbReference>
<gene>
    <name evidence="14" type="ORF">L596_024199</name>
</gene>
<evidence type="ECO:0000313" key="14">
    <source>
        <dbReference type="EMBL" id="TKR68183.1"/>
    </source>
</evidence>
<keyword evidence="8" id="KW-0675">Receptor</keyword>
<evidence type="ECO:0000256" key="6">
    <source>
        <dbReference type="ARBA" id="ARBA00023040"/>
    </source>
</evidence>
<keyword evidence="5 11" id="KW-1133">Transmembrane helix</keyword>
<evidence type="ECO:0000256" key="10">
    <source>
        <dbReference type="ARBA" id="ARBA00023224"/>
    </source>
</evidence>
<protein>
    <recommendedName>
        <fullName evidence="16">G-protein coupled receptors family 2 profile 2 domain-containing protein</fullName>
    </recommendedName>
</protein>
<proteinExistence type="inferred from homology"/>
<sequence length="530" mass="60634">MSATCLLSGQVFSVPLFKSIACARCLLYIYMMVKPHNERYVSLICDNGLLVCDRQSPTFEEDCRCGNMRSVYNLPEFGLNRSQFTPMDEFLAFPRLPSDFALITKQCCEAAERCCNNVLTKSPETTEVAVVEPKKPRCPATWDGWQCFPDSEPGVALARCPNYIYGDRIRYDADHLNGVSNKECLPNGTWFAISNNGELNEWTDYRFCANDNASTLKMVAGLAAFSITVIFIVPAIAIISYHRILYTQPVFIIHKHLLISFLIASLTFIFNCVFFVVDGAPGDQLYFSNHFSCRLLFTIQLRYLRLATFTWMLAEGVYLYRLLSPFQYDDREDLRPYKIVCWGLPMILTIIYSILRQTFNNDECWVSPSEVWWVEWVVMGPCLVLICANLVLLSLIMCVVINKIRFSPHMEQAQYTKALRVVFMLVPVFGLHFLLTIYRIQSHTHQIINLILDGLQGAVVSVIVCYSNKSVHECLSKTREQHKLIRELKIQSSSNRQRFSQSIRENDKFIKKKSCDDSCAGDSSLNGEDV</sequence>
<evidence type="ECO:0000259" key="12">
    <source>
        <dbReference type="PROSITE" id="PS50227"/>
    </source>
</evidence>
<dbReference type="Gene3D" id="1.20.1070.10">
    <property type="entry name" value="Rhodopsin 7-helix transmembrane proteins"/>
    <property type="match status" value="1"/>
</dbReference>
<dbReference type="PANTHER" id="PTHR45620">
    <property type="entry name" value="PDF RECEPTOR-LIKE PROTEIN-RELATED"/>
    <property type="match status" value="1"/>
</dbReference>
<evidence type="ECO:0000256" key="3">
    <source>
        <dbReference type="ARBA" id="ARBA00022475"/>
    </source>
</evidence>
<dbReference type="Pfam" id="PF02793">
    <property type="entry name" value="HRM"/>
    <property type="match status" value="1"/>
</dbReference>
<dbReference type="Gene3D" id="4.10.1240.10">
    <property type="entry name" value="GPCR, family 2, extracellular hormone receptor domain"/>
    <property type="match status" value="1"/>
</dbReference>
<feature type="transmembrane region" description="Helical" evidence="11">
    <location>
        <begin position="339"/>
        <end position="356"/>
    </location>
</feature>
<evidence type="ECO:0000256" key="7">
    <source>
        <dbReference type="ARBA" id="ARBA00023136"/>
    </source>
</evidence>
<dbReference type="OrthoDB" id="16753at2759"/>
<name>A0A4U5MGR6_STECR</name>
<dbReference type="AlphaFoldDB" id="A0A4U5MGR6"/>
<comment type="subcellular location">
    <subcellularLocation>
        <location evidence="1">Cell membrane</location>
        <topology evidence="1">Multi-pass membrane protein</topology>
    </subcellularLocation>
</comment>
<reference evidence="14 15" key="1">
    <citation type="journal article" date="2015" name="Genome Biol.">
        <title>Comparative genomics of Steinernema reveals deeply conserved gene regulatory networks.</title>
        <authorList>
            <person name="Dillman A.R."/>
            <person name="Macchietto M."/>
            <person name="Porter C.F."/>
            <person name="Rogers A."/>
            <person name="Williams B."/>
            <person name="Antoshechkin I."/>
            <person name="Lee M.M."/>
            <person name="Goodwin Z."/>
            <person name="Lu X."/>
            <person name="Lewis E.E."/>
            <person name="Goodrich-Blair H."/>
            <person name="Stock S.P."/>
            <person name="Adams B.J."/>
            <person name="Sternberg P.W."/>
            <person name="Mortazavi A."/>
        </authorList>
    </citation>
    <scope>NUCLEOTIDE SEQUENCE [LARGE SCALE GENOMIC DNA]</scope>
    <source>
        <strain evidence="14 15">ALL</strain>
    </source>
</reference>